<reference evidence="2 3" key="1">
    <citation type="submission" date="2018-08" db="EMBL/GenBank/DDBJ databases">
        <authorList>
            <person name="Ferrada E.E."/>
            <person name="Latorre B.A."/>
        </authorList>
    </citation>
    <scope>NUCLEOTIDE SEQUENCE [LARGE SCALE GENOMIC DNA]</scope>
    <source>
        <strain evidence="2 3">VK-A60T</strain>
    </source>
</reference>
<evidence type="ECO:0000313" key="3">
    <source>
        <dbReference type="Proteomes" id="UP000259636"/>
    </source>
</evidence>
<dbReference type="GeneID" id="300113825"/>
<keyword evidence="1" id="KW-0175">Coiled coil</keyword>
<organism evidence="2 3">
    <name type="scientific">Streptomyces koyangensis</name>
    <dbReference type="NCBI Taxonomy" id="188770"/>
    <lineage>
        <taxon>Bacteria</taxon>
        <taxon>Bacillati</taxon>
        <taxon>Actinomycetota</taxon>
        <taxon>Actinomycetes</taxon>
        <taxon>Kitasatosporales</taxon>
        <taxon>Streptomycetaceae</taxon>
        <taxon>Streptomyces</taxon>
        <taxon>Streptomyces aurantiacus group</taxon>
    </lineage>
</organism>
<dbReference type="AlphaFoldDB" id="A0A385D8M0"/>
<dbReference type="RefSeq" id="WP_051720734.1">
    <property type="nucleotide sequence ID" value="NZ_CP031742.1"/>
</dbReference>
<accession>A0A385D8M0</accession>
<evidence type="ECO:0000313" key="2">
    <source>
        <dbReference type="EMBL" id="AXQ54261.1"/>
    </source>
</evidence>
<name>A0A385D8M0_9ACTN</name>
<dbReference type="KEGG" id="sky:D0C37_06375"/>
<sequence length="549" mass="61392">MDTRRYRMVVTSGLDYVSTGAQVDARLRDWLREPPKNYDIQAFAEGRNEIARGVTLDHDSATGTGGAYGRWRLRETAPDGTWQTTLVIRQTESRPTRVQLDVEHLPDDPDTLPTPAKTPRLAASLLDVLQARDGLADVTRMPQVVEAADIDSVIDELCDAERRLPIVMATAPNGADFDVWLERTLDPLVRPLAGLAILYALAPGADNRFNRLMEYHRVYGGGIRTFLPGVDPAWAADGQRHRVMSHRVVAENPARARRLLAQLPQGLATRAPLPPELDAVPVLRARTKESSGSSELERLRDENHALFEILEEAGREQRVRADEIRDLKNELQRARSDEITLIAEYDEQYRELHETRVQLVTVQKRLLALGAAEAAYAPDDGGPAVPESFAEILERIEEMPRVHFTGARKITLELDDQAYGSSWVRMAWDALLALRDYADVSVDAPADGAAFRDFKQWCEDAPGGRHAISPRKVVRDESRTVKTNTVWRKERTFPVPEYVDPACRLFMGAHVRIGGGNTVAPRLHYHDAARAEHGIFIGYIGPHLTNTLT</sequence>
<dbReference type="EMBL" id="CP031742">
    <property type="protein sequence ID" value="AXQ54261.1"/>
    <property type="molecule type" value="Genomic_DNA"/>
</dbReference>
<feature type="coiled-coil region" evidence="1">
    <location>
        <begin position="296"/>
        <end position="344"/>
    </location>
</feature>
<protein>
    <submittedName>
        <fullName evidence="2">Uncharacterized protein</fullName>
    </submittedName>
</protein>
<proteinExistence type="predicted"/>
<dbReference type="Proteomes" id="UP000259636">
    <property type="component" value="Chromosome"/>
</dbReference>
<evidence type="ECO:0000256" key="1">
    <source>
        <dbReference type="SAM" id="Coils"/>
    </source>
</evidence>
<gene>
    <name evidence="2" type="ORF">D0C37_06375</name>
</gene>